<dbReference type="EC" id="3.2.1.52" evidence="5"/>
<dbReference type="PANTHER" id="PTHR30480">
    <property type="entry name" value="BETA-HEXOSAMINIDASE-RELATED"/>
    <property type="match status" value="1"/>
</dbReference>
<dbReference type="SUPFAM" id="SSF51445">
    <property type="entry name" value="(Trans)glycosidases"/>
    <property type="match status" value="1"/>
</dbReference>
<dbReference type="PANTHER" id="PTHR30480:SF16">
    <property type="entry name" value="GLYCOSIDE HYDROLASE FAMILY 3 DOMAIN PROTEIN"/>
    <property type="match status" value="1"/>
</dbReference>
<dbReference type="EMBL" id="DTGT01000222">
    <property type="protein sequence ID" value="HGH61056.1"/>
    <property type="molecule type" value="Genomic_DNA"/>
</dbReference>
<proteinExistence type="inferred from homology"/>
<evidence type="ECO:0000259" key="4">
    <source>
        <dbReference type="Pfam" id="PF00933"/>
    </source>
</evidence>
<gene>
    <name evidence="5" type="primary">nagZ</name>
    <name evidence="5" type="ORF">ENV54_07150</name>
</gene>
<evidence type="ECO:0000256" key="3">
    <source>
        <dbReference type="ARBA" id="ARBA00023295"/>
    </source>
</evidence>
<dbReference type="GO" id="GO:0009254">
    <property type="term" value="P:peptidoglycan turnover"/>
    <property type="evidence" value="ECO:0007669"/>
    <property type="project" value="TreeGrafter"/>
</dbReference>
<dbReference type="InterPro" id="IPR036962">
    <property type="entry name" value="Glyco_hydro_3_N_sf"/>
</dbReference>
<organism evidence="5">
    <name type="scientific">Desulfomonile tiedjei</name>
    <dbReference type="NCBI Taxonomy" id="2358"/>
    <lineage>
        <taxon>Bacteria</taxon>
        <taxon>Pseudomonadati</taxon>
        <taxon>Thermodesulfobacteriota</taxon>
        <taxon>Desulfomonilia</taxon>
        <taxon>Desulfomonilales</taxon>
        <taxon>Desulfomonilaceae</taxon>
        <taxon>Desulfomonile</taxon>
    </lineage>
</organism>
<dbReference type="GO" id="GO:0004563">
    <property type="term" value="F:beta-N-acetylhexosaminidase activity"/>
    <property type="evidence" value="ECO:0007669"/>
    <property type="project" value="UniProtKB-EC"/>
</dbReference>
<accession>A0A7C4EWP2</accession>
<evidence type="ECO:0000256" key="1">
    <source>
        <dbReference type="ARBA" id="ARBA00005336"/>
    </source>
</evidence>
<protein>
    <submittedName>
        <fullName evidence="5">Beta-N-acetylhexosaminidase</fullName>
        <ecNumber evidence="5">3.2.1.52</ecNumber>
    </submittedName>
</protein>
<dbReference type="InterPro" id="IPR001764">
    <property type="entry name" value="Glyco_hydro_3_N"/>
</dbReference>
<dbReference type="Gene3D" id="3.20.20.300">
    <property type="entry name" value="Glycoside hydrolase, family 3, N-terminal domain"/>
    <property type="match status" value="1"/>
</dbReference>
<feature type="domain" description="Glycoside hydrolase family 3 N-terminal" evidence="4">
    <location>
        <begin position="3"/>
        <end position="326"/>
    </location>
</feature>
<dbReference type="InterPro" id="IPR019800">
    <property type="entry name" value="Glyco_hydro_3_AS"/>
</dbReference>
<dbReference type="GO" id="GO:0005975">
    <property type="term" value="P:carbohydrate metabolic process"/>
    <property type="evidence" value="ECO:0007669"/>
    <property type="project" value="InterPro"/>
</dbReference>
<dbReference type="InterPro" id="IPR017853">
    <property type="entry name" value="GH"/>
</dbReference>
<name>A0A7C4EWP2_9BACT</name>
<comment type="similarity">
    <text evidence="1">Belongs to the glycosyl hydrolase 3 family.</text>
</comment>
<keyword evidence="3 5" id="KW-0326">Glycosidase</keyword>
<dbReference type="Pfam" id="PF00933">
    <property type="entry name" value="Glyco_hydro_3"/>
    <property type="match status" value="1"/>
</dbReference>
<sequence>MNRDDIGELFFVGFEGTSLSDTLQRFLLDLKPAGVILFARNIEGPAQVAALNRDLQLLAMDNWTSGLLIGVDQEGGRVRRLRAPFVSCPSAQTLSRDPRADEIVRSYMTITAYELKLVGFNTNFVPVLDVLSGHSDTATSVIGDRSFGDNPVAAARLGQIVIQSLRSTGVIPCGKHYPGHGGTQMDSHVELPVDERDEKSLREKDFVPFEMAIEHGVDMLMTAHVVYPALDSSLPATLSPKIVNDILRSDLGYDGVVITDDLDMGAIANHYNPAQCAELALNAGADLLLFSKSKDEVLAARDAIVERMEEGRISLEKIAHALQRTQALKKRYAPHLRPADPDATRRHFDV</sequence>
<keyword evidence="2 5" id="KW-0378">Hydrolase</keyword>
<comment type="caution">
    <text evidence="5">The sequence shown here is derived from an EMBL/GenBank/DDBJ whole genome shotgun (WGS) entry which is preliminary data.</text>
</comment>
<dbReference type="InterPro" id="IPR050226">
    <property type="entry name" value="NagZ_Beta-hexosaminidase"/>
</dbReference>
<dbReference type="NCBIfam" id="NF003740">
    <property type="entry name" value="PRK05337.1"/>
    <property type="match status" value="1"/>
</dbReference>
<evidence type="ECO:0000313" key="5">
    <source>
        <dbReference type="EMBL" id="HGH61056.1"/>
    </source>
</evidence>
<dbReference type="PROSITE" id="PS00775">
    <property type="entry name" value="GLYCOSYL_HYDROL_F3"/>
    <property type="match status" value="1"/>
</dbReference>
<reference evidence="5" key="1">
    <citation type="journal article" date="2020" name="mSystems">
        <title>Genome- and Community-Level Interaction Insights into Carbon Utilization and Element Cycling Functions of Hydrothermarchaeota in Hydrothermal Sediment.</title>
        <authorList>
            <person name="Zhou Z."/>
            <person name="Liu Y."/>
            <person name="Xu W."/>
            <person name="Pan J."/>
            <person name="Luo Z.H."/>
            <person name="Li M."/>
        </authorList>
    </citation>
    <scope>NUCLEOTIDE SEQUENCE [LARGE SCALE GENOMIC DNA]</scope>
    <source>
        <strain evidence="5">SpSt-769</strain>
    </source>
</reference>
<dbReference type="AlphaFoldDB" id="A0A7C4EWP2"/>
<evidence type="ECO:0000256" key="2">
    <source>
        <dbReference type="ARBA" id="ARBA00022801"/>
    </source>
</evidence>